<accession>A0A5P6AA97</accession>
<gene>
    <name evidence="1" type="ORF">DMB90_17310</name>
</gene>
<dbReference type="AlphaFoldDB" id="A0A5P6AA97"/>
<sequence>MLTKIRVVSHNVNIRNRLRSRFYAFPDRMPLKFIHTVNFTELFRKIVNGFWLGTGCRRHPVKAIIARLRAGYRECAGSRAAPA</sequence>
<organism evidence="1">
    <name type="scientific">Raoultella planticola</name>
    <name type="common">Klebsiella planticola</name>
    <dbReference type="NCBI Taxonomy" id="575"/>
    <lineage>
        <taxon>Bacteria</taxon>
        <taxon>Pseudomonadati</taxon>
        <taxon>Pseudomonadota</taxon>
        <taxon>Gammaproteobacteria</taxon>
        <taxon>Enterobacterales</taxon>
        <taxon>Enterobacteriaceae</taxon>
        <taxon>Klebsiella/Raoultella group</taxon>
        <taxon>Raoultella</taxon>
    </lineage>
</organism>
<protein>
    <submittedName>
        <fullName evidence="1">Uncharacterized protein</fullName>
    </submittedName>
</protein>
<dbReference type="EMBL" id="CP029752">
    <property type="protein sequence ID" value="QFG76880.1"/>
    <property type="molecule type" value="Genomic_DNA"/>
</dbReference>
<proteinExistence type="predicted"/>
<name>A0A5P6AA97_RAOPL</name>
<reference evidence="1" key="1">
    <citation type="submission" date="2018-05" db="EMBL/GenBank/DDBJ databases">
        <title>Bacterial isolates from healthy term breastfed infants carrying antibiotic resistance genes.</title>
        <authorList>
            <person name="Casaburi G."/>
        </authorList>
    </citation>
    <scope>NUCLEOTIDE SEQUENCE [LARGE SCALE GENOMIC DNA]</scope>
    <source>
        <strain evidence="1">7084_4</strain>
    </source>
</reference>
<evidence type="ECO:0000313" key="1">
    <source>
        <dbReference type="EMBL" id="QFG76880.1"/>
    </source>
</evidence>